<evidence type="ECO:0000313" key="1">
    <source>
        <dbReference type="EMBL" id="BAD43543.1"/>
    </source>
</evidence>
<name>Q680T7_ARATH</name>
<sequence>MFSRFCPIQILIYSKNVCTSSKKISKKQKILKRRMEKPGDS</sequence>
<proteinExistence type="evidence at transcript level"/>
<dbReference type="AlphaFoldDB" id="Q680T7"/>
<reference evidence="1" key="1">
    <citation type="submission" date="2004-09" db="EMBL/GenBank/DDBJ databases">
        <title>Large-scale analysis of RIKEN Arabidopsis full-length (RAFL) cDNAs.</title>
        <authorList>
            <person name="Totoki Y."/>
            <person name="Seki M."/>
            <person name="Ishida J."/>
            <person name="Nakajima M."/>
            <person name="Enju A."/>
            <person name="Kamiya A."/>
            <person name="Narusaka M."/>
            <person name="Shin-i T."/>
            <person name="Nakagawa M."/>
            <person name="Sakamoto N."/>
            <person name="Oishi K."/>
            <person name="Kohara Y."/>
            <person name="Kobayashi M."/>
            <person name="Toyoda A."/>
            <person name="Sakaki Y."/>
            <person name="Sakurai T."/>
            <person name="Iida K."/>
            <person name="Akiyama K."/>
            <person name="Satou M."/>
            <person name="Toyoda T."/>
            <person name="Konagaya A."/>
            <person name="Carninci P."/>
            <person name="Kawai J."/>
            <person name="Hayashizaki Y."/>
            <person name="Shinozaki K."/>
        </authorList>
    </citation>
    <scope>NUCLEOTIDE SEQUENCE</scope>
</reference>
<protein>
    <submittedName>
        <fullName evidence="1">Protein phosphatase 2A regulatory subunit isoform B' delta</fullName>
    </submittedName>
</protein>
<accession>Q680T7</accession>
<gene>
    <name evidence="1" type="ordered locus">At3g26030</name>
</gene>
<organism evidence="1">
    <name type="scientific">Arabidopsis thaliana</name>
    <name type="common">Mouse-ear cress</name>
    <dbReference type="NCBI Taxonomy" id="3702"/>
    <lineage>
        <taxon>Eukaryota</taxon>
        <taxon>Viridiplantae</taxon>
        <taxon>Streptophyta</taxon>
        <taxon>Embryophyta</taxon>
        <taxon>Tracheophyta</taxon>
        <taxon>Spermatophyta</taxon>
        <taxon>Magnoliopsida</taxon>
        <taxon>eudicotyledons</taxon>
        <taxon>Gunneridae</taxon>
        <taxon>Pentapetalae</taxon>
        <taxon>rosids</taxon>
        <taxon>malvids</taxon>
        <taxon>Brassicales</taxon>
        <taxon>Brassicaceae</taxon>
        <taxon>Camelineae</taxon>
        <taxon>Arabidopsis</taxon>
    </lineage>
</organism>
<dbReference type="EMBL" id="AK175780">
    <property type="protein sequence ID" value="BAD43543.1"/>
    <property type="molecule type" value="mRNA"/>
</dbReference>